<dbReference type="GO" id="GO:0003988">
    <property type="term" value="F:acetyl-CoA C-acyltransferase activity"/>
    <property type="evidence" value="ECO:0007669"/>
    <property type="project" value="UniProtKB-EC"/>
</dbReference>
<evidence type="ECO:0000256" key="9">
    <source>
        <dbReference type="ARBA" id="ARBA00023315"/>
    </source>
</evidence>
<dbReference type="AlphaFoldDB" id="A0A2A5J243"/>
<dbReference type="InterPro" id="IPR016039">
    <property type="entry name" value="Thiolase-like"/>
</dbReference>
<gene>
    <name evidence="15" type="ORF">CHR55_31030</name>
</gene>
<evidence type="ECO:0000256" key="1">
    <source>
        <dbReference type="ARBA" id="ARBA00004275"/>
    </source>
</evidence>
<reference evidence="15 16" key="1">
    <citation type="submission" date="2017-07" db="EMBL/GenBank/DDBJ databases">
        <title>Draft sequence of Rhodococcus enclensis 23b-28.</title>
        <authorList>
            <person name="Besaury L."/>
            <person name="Sancelme M."/>
            <person name="Amato P."/>
            <person name="Lallement A."/>
            <person name="Delort A.-M."/>
        </authorList>
    </citation>
    <scope>NUCLEOTIDE SEQUENCE [LARGE SCALE GENOMIC DNA]</scope>
    <source>
        <strain evidence="15 16">23b-28</strain>
    </source>
</reference>
<dbReference type="GO" id="GO:0005737">
    <property type="term" value="C:cytoplasm"/>
    <property type="evidence" value="ECO:0007669"/>
    <property type="project" value="UniProtKB-ARBA"/>
</dbReference>
<evidence type="ECO:0000256" key="6">
    <source>
        <dbReference type="ARBA" id="ARBA00022946"/>
    </source>
</evidence>
<name>A0A2A5J243_RHOSG</name>
<dbReference type="PROSITE" id="PS00099">
    <property type="entry name" value="THIOLASE_3"/>
    <property type="match status" value="1"/>
</dbReference>
<feature type="active site" description="Proton acceptor" evidence="11">
    <location>
        <position position="352"/>
    </location>
</feature>
<dbReference type="InterPro" id="IPR020615">
    <property type="entry name" value="Thiolase_acyl_enz_int_AS"/>
</dbReference>
<comment type="subcellular location">
    <subcellularLocation>
        <location evidence="1">Peroxisome</location>
    </subcellularLocation>
</comment>
<evidence type="ECO:0000313" key="16">
    <source>
        <dbReference type="Proteomes" id="UP000230886"/>
    </source>
</evidence>
<dbReference type="Pfam" id="PF00108">
    <property type="entry name" value="Thiolase_N"/>
    <property type="match status" value="1"/>
</dbReference>
<feature type="domain" description="Thiolase N-terminal" evidence="13">
    <location>
        <begin position="4"/>
        <end position="265"/>
    </location>
</feature>
<evidence type="ECO:0000256" key="3">
    <source>
        <dbReference type="ARBA" id="ARBA00010982"/>
    </source>
</evidence>
<evidence type="ECO:0000256" key="11">
    <source>
        <dbReference type="PIRSR" id="PIRSR000429-1"/>
    </source>
</evidence>
<dbReference type="InterPro" id="IPR002155">
    <property type="entry name" value="Thiolase"/>
</dbReference>
<keyword evidence="6" id="KW-0809">Transit peptide</keyword>
<sequence length="396" mass="41472">MREVAIVSTARTPLTKATRGEFNLTPGPTLASFAVRSAVDRSGVDPSLIEDVILGCAFPEGATGRNIGRLAAIRSGLPVTVGGTTVNRYCASGLQAIAVGAGRIVIDGAPAVIAGGVESVSLRRSSGSADTTDPDLDSWIVENKPDMYMPMIETADIVAARYGISREEQDRFAFESQLRTAAAQKSGRFDDEIVSCTTTMSVTDRDTKSVTRQQVTVSADTCNRPGTTIESLTALKSVRGPGQFVTAGNSSQLSDGASACVLMDAEEAGRQGLAPLGLFRGLAIAGCEPDEMGIGPVYAVPKLLKRFGLSVADIDLWELNEAFASQAIYCQQQLQIPPERLNVNGGAISVGHPFGMTGSRLAGHILLEGRRRGAHYAVVTMCIGGGMGAAGLFEIC</sequence>
<evidence type="ECO:0000256" key="2">
    <source>
        <dbReference type="ARBA" id="ARBA00005189"/>
    </source>
</evidence>
<dbReference type="GO" id="GO:0006635">
    <property type="term" value="P:fatty acid beta-oxidation"/>
    <property type="evidence" value="ECO:0007669"/>
    <property type="project" value="TreeGrafter"/>
</dbReference>
<keyword evidence="5" id="KW-0276">Fatty acid metabolism</keyword>
<dbReference type="EMBL" id="NOVD01000058">
    <property type="protein sequence ID" value="PCK23041.1"/>
    <property type="molecule type" value="Genomic_DNA"/>
</dbReference>
<dbReference type="PROSITE" id="PS00737">
    <property type="entry name" value="THIOLASE_2"/>
    <property type="match status" value="1"/>
</dbReference>
<dbReference type="GO" id="GO:0010124">
    <property type="term" value="P:phenylacetate catabolic process"/>
    <property type="evidence" value="ECO:0007669"/>
    <property type="project" value="TreeGrafter"/>
</dbReference>
<evidence type="ECO:0000259" key="14">
    <source>
        <dbReference type="Pfam" id="PF02803"/>
    </source>
</evidence>
<dbReference type="FunFam" id="3.40.47.10:FF:000010">
    <property type="entry name" value="Acetyl-CoA acetyltransferase (Thiolase)"/>
    <property type="match status" value="1"/>
</dbReference>
<evidence type="ECO:0000313" key="15">
    <source>
        <dbReference type="EMBL" id="PCK23041.1"/>
    </source>
</evidence>
<evidence type="ECO:0000256" key="7">
    <source>
        <dbReference type="ARBA" id="ARBA00023098"/>
    </source>
</evidence>
<dbReference type="InterPro" id="IPR020617">
    <property type="entry name" value="Thiolase_C"/>
</dbReference>
<dbReference type="InterPro" id="IPR020610">
    <property type="entry name" value="Thiolase_AS"/>
</dbReference>
<keyword evidence="8" id="KW-0576">Peroxisome</keyword>
<dbReference type="EC" id="2.3.1.16" evidence="10"/>
<organism evidence="15 16">
    <name type="scientific">Rhodococcus qingshengii</name>
    <dbReference type="NCBI Taxonomy" id="334542"/>
    <lineage>
        <taxon>Bacteria</taxon>
        <taxon>Bacillati</taxon>
        <taxon>Actinomycetota</taxon>
        <taxon>Actinomycetes</taxon>
        <taxon>Mycobacteriales</taxon>
        <taxon>Nocardiaceae</taxon>
        <taxon>Rhodococcus</taxon>
        <taxon>Rhodococcus erythropolis group</taxon>
    </lineage>
</organism>
<dbReference type="NCBIfam" id="TIGR01930">
    <property type="entry name" value="AcCoA-C-Actrans"/>
    <property type="match status" value="1"/>
</dbReference>
<dbReference type="Pfam" id="PF02803">
    <property type="entry name" value="Thiolase_C"/>
    <property type="match status" value="1"/>
</dbReference>
<dbReference type="PROSITE" id="PS00098">
    <property type="entry name" value="THIOLASE_1"/>
    <property type="match status" value="1"/>
</dbReference>
<dbReference type="PANTHER" id="PTHR43853:SF8">
    <property type="entry name" value="3-KETOACYL-COA THIOLASE, PEROXISOMAL"/>
    <property type="match status" value="1"/>
</dbReference>
<feature type="active site" description="Acyl-thioester intermediate" evidence="11">
    <location>
        <position position="90"/>
    </location>
</feature>
<dbReference type="PIRSF" id="PIRSF000429">
    <property type="entry name" value="Ac-CoA_Ac_transf"/>
    <property type="match status" value="1"/>
</dbReference>
<evidence type="ECO:0000259" key="13">
    <source>
        <dbReference type="Pfam" id="PF00108"/>
    </source>
</evidence>
<feature type="domain" description="Thiolase C-terminal" evidence="14">
    <location>
        <begin position="275"/>
        <end position="394"/>
    </location>
</feature>
<comment type="caution">
    <text evidence="15">The sequence shown here is derived from an EMBL/GenBank/DDBJ whole genome shotgun (WGS) entry which is preliminary data.</text>
</comment>
<dbReference type="PANTHER" id="PTHR43853">
    <property type="entry name" value="3-KETOACYL-COA THIOLASE, PEROXISOMAL"/>
    <property type="match status" value="1"/>
</dbReference>
<keyword evidence="9 12" id="KW-0012">Acyltransferase</keyword>
<dbReference type="InterPro" id="IPR020613">
    <property type="entry name" value="Thiolase_CS"/>
</dbReference>
<dbReference type="Gene3D" id="3.40.47.10">
    <property type="match status" value="1"/>
</dbReference>
<dbReference type="Proteomes" id="UP000230886">
    <property type="component" value="Unassembled WGS sequence"/>
</dbReference>
<dbReference type="InterPro" id="IPR020616">
    <property type="entry name" value="Thiolase_N"/>
</dbReference>
<feature type="active site" description="Proton acceptor" evidence="11">
    <location>
        <position position="382"/>
    </location>
</feature>
<keyword evidence="7" id="KW-0443">Lipid metabolism</keyword>
<dbReference type="CDD" id="cd00751">
    <property type="entry name" value="thiolase"/>
    <property type="match status" value="1"/>
</dbReference>
<keyword evidence="4 12" id="KW-0808">Transferase</keyword>
<comment type="similarity">
    <text evidence="3 12">Belongs to the thiolase-like superfamily. Thiolase family.</text>
</comment>
<dbReference type="RefSeq" id="WP_099698834.1">
    <property type="nucleotide sequence ID" value="NZ_NOVD01000058.1"/>
</dbReference>
<dbReference type="InterPro" id="IPR050215">
    <property type="entry name" value="Thiolase-like_sf_Thiolase"/>
</dbReference>
<protein>
    <recommendedName>
        <fullName evidence="10">acetyl-CoA C-acyltransferase</fullName>
        <ecNumber evidence="10">2.3.1.16</ecNumber>
    </recommendedName>
</protein>
<evidence type="ECO:0000256" key="4">
    <source>
        <dbReference type="ARBA" id="ARBA00022679"/>
    </source>
</evidence>
<accession>A0A2A5J243</accession>
<evidence type="ECO:0000256" key="8">
    <source>
        <dbReference type="ARBA" id="ARBA00023140"/>
    </source>
</evidence>
<comment type="pathway">
    <text evidence="2">Lipid metabolism.</text>
</comment>
<evidence type="ECO:0000256" key="5">
    <source>
        <dbReference type="ARBA" id="ARBA00022832"/>
    </source>
</evidence>
<evidence type="ECO:0000256" key="10">
    <source>
        <dbReference type="ARBA" id="ARBA00024073"/>
    </source>
</evidence>
<dbReference type="SUPFAM" id="SSF53901">
    <property type="entry name" value="Thiolase-like"/>
    <property type="match status" value="2"/>
</dbReference>
<evidence type="ECO:0000256" key="12">
    <source>
        <dbReference type="RuleBase" id="RU003557"/>
    </source>
</evidence>
<proteinExistence type="inferred from homology"/>